<name>A0A7S4WBS2_9DINO</name>
<feature type="compositionally biased region" description="Basic residues" evidence="1">
    <location>
        <begin position="85"/>
        <end position="100"/>
    </location>
</feature>
<evidence type="ECO:0000313" key="2">
    <source>
        <dbReference type="EMBL" id="CAE4659330.1"/>
    </source>
</evidence>
<evidence type="ECO:0000256" key="1">
    <source>
        <dbReference type="SAM" id="MobiDB-lite"/>
    </source>
</evidence>
<sequence>MRPAAVALRPCPPLGHGRPQLGGGPARGPDGRPRGRPAAAVTLVLGSTAVGLAGSRRAAARGRRCAGPTSVSETPMWQPLNGPKRPVRGGSRPRPRRKLPGKAGRLRPQGTEADRIQLPCFSMRDPYASLMLHGVKTLETRSHAMLVGVEGICLLHIGFQTMAEDVAGLYLWQLGYGRKEIEMLMKPPRNLDRGQVLGVVELGKTRKINEVEQGMEDTQRKVCAEAVGQFATQVLRAWWLKKPIKQKGNQGVWRMMVWRNQLPGEVLERLEGGPASESSSETSAEADYVKTLPSLPPLQGVPPGGPVQASAAEASSATPGDLEDPGSLPSMVVFDLDGVCWSPEMYQTRGGPPYRLQDGGASVLNSAGEEIRLYEAVQRVWSMLGNLRNVRVAVASSSRRDKAVPLLRKLTVAKGVRMADVLDDSLFEMYYVRGMGKRPHLEEILRKSGVPPDEVLFVDDSAENIASVQELGVVAVHMPRGMTEEAWAGALTTYQLEHGEG</sequence>
<dbReference type="EMBL" id="HBNR01082100">
    <property type="protein sequence ID" value="CAE4659330.1"/>
    <property type="molecule type" value="Transcribed_RNA"/>
</dbReference>
<reference evidence="2" key="1">
    <citation type="submission" date="2021-01" db="EMBL/GenBank/DDBJ databases">
        <authorList>
            <person name="Corre E."/>
            <person name="Pelletier E."/>
            <person name="Niang G."/>
            <person name="Scheremetjew M."/>
            <person name="Finn R."/>
            <person name="Kale V."/>
            <person name="Holt S."/>
            <person name="Cochrane G."/>
            <person name="Meng A."/>
            <person name="Brown T."/>
            <person name="Cohen L."/>
        </authorList>
    </citation>
    <scope>NUCLEOTIDE SEQUENCE</scope>
    <source>
        <strain evidence="2">CCMP3105</strain>
    </source>
</reference>
<evidence type="ECO:0008006" key="3">
    <source>
        <dbReference type="Google" id="ProtNLM"/>
    </source>
</evidence>
<dbReference type="SUPFAM" id="SSF88697">
    <property type="entry name" value="PUA domain-like"/>
    <property type="match status" value="1"/>
</dbReference>
<dbReference type="Pfam" id="PF12689">
    <property type="entry name" value="Acid_PPase"/>
    <property type="match status" value="1"/>
</dbReference>
<dbReference type="GO" id="GO:0003993">
    <property type="term" value="F:acid phosphatase activity"/>
    <property type="evidence" value="ECO:0007669"/>
    <property type="project" value="TreeGrafter"/>
</dbReference>
<dbReference type="InterPro" id="IPR036412">
    <property type="entry name" value="HAD-like_sf"/>
</dbReference>
<gene>
    <name evidence="2" type="ORF">AMON00008_LOCUS58727</name>
</gene>
<dbReference type="PANTHER" id="PTHR17901">
    <property type="entry name" value="MAGNESIUM-DEPENDENT PHOSPHATASE 1 MDP1"/>
    <property type="match status" value="1"/>
</dbReference>
<dbReference type="InterPro" id="IPR010036">
    <property type="entry name" value="MDP_1_eu_arc"/>
</dbReference>
<feature type="region of interest" description="Disordered" evidence="1">
    <location>
        <begin position="292"/>
        <end position="326"/>
    </location>
</feature>
<dbReference type="InterPro" id="IPR023214">
    <property type="entry name" value="HAD_sf"/>
</dbReference>
<accession>A0A7S4WBS2</accession>
<feature type="region of interest" description="Disordered" evidence="1">
    <location>
        <begin position="1"/>
        <end position="37"/>
    </location>
</feature>
<protein>
    <recommendedName>
        <fullName evidence="3">Magnesium-dependent phosphatase 1</fullName>
    </recommendedName>
</protein>
<organism evidence="2">
    <name type="scientific">Alexandrium monilatum</name>
    <dbReference type="NCBI Taxonomy" id="311494"/>
    <lineage>
        <taxon>Eukaryota</taxon>
        <taxon>Sar</taxon>
        <taxon>Alveolata</taxon>
        <taxon>Dinophyceae</taxon>
        <taxon>Gonyaulacales</taxon>
        <taxon>Pyrocystaceae</taxon>
        <taxon>Alexandrium</taxon>
    </lineage>
</organism>
<dbReference type="PANTHER" id="PTHR17901:SF14">
    <property type="entry name" value="MAGNESIUM-DEPENDENT PHOSPHATASE 1"/>
    <property type="match status" value="1"/>
</dbReference>
<proteinExistence type="predicted"/>
<feature type="compositionally biased region" description="Pro residues" evidence="1">
    <location>
        <begin position="294"/>
        <end position="305"/>
    </location>
</feature>
<dbReference type="AlphaFoldDB" id="A0A7S4WBS2"/>
<dbReference type="InterPro" id="IPR015947">
    <property type="entry name" value="PUA-like_sf"/>
</dbReference>
<feature type="region of interest" description="Disordered" evidence="1">
    <location>
        <begin position="55"/>
        <end position="110"/>
    </location>
</feature>
<dbReference type="NCBIfam" id="TIGR01685">
    <property type="entry name" value="MDP-1"/>
    <property type="match status" value="1"/>
</dbReference>
<dbReference type="Gene3D" id="3.40.50.1000">
    <property type="entry name" value="HAD superfamily/HAD-like"/>
    <property type="match status" value="1"/>
</dbReference>
<dbReference type="SUPFAM" id="SSF56784">
    <property type="entry name" value="HAD-like"/>
    <property type="match status" value="1"/>
</dbReference>